<dbReference type="PANTHER" id="PTHR46543">
    <property type="entry name" value="ZINC FINGER CCHC DOMAIN-CONTAINING PROTEIN 7"/>
    <property type="match status" value="1"/>
</dbReference>
<dbReference type="GO" id="GO:0071037">
    <property type="term" value="P:nuclear polyadenylation-dependent snRNA catabolic process"/>
    <property type="evidence" value="ECO:0007669"/>
    <property type="project" value="TreeGrafter"/>
</dbReference>
<evidence type="ECO:0000313" key="10">
    <source>
        <dbReference type="EMBL" id="KAK4033905.1"/>
    </source>
</evidence>
<feature type="compositionally biased region" description="Pro residues" evidence="8">
    <location>
        <begin position="691"/>
        <end position="704"/>
    </location>
</feature>
<reference evidence="11" key="1">
    <citation type="journal article" date="2023" name="Mol. Phylogenet. Evol.">
        <title>Genome-scale phylogeny and comparative genomics of the fungal order Sordariales.</title>
        <authorList>
            <person name="Hensen N."/>
            <person name="Bonometti L."/>
            <person name="Westerberg I."/>
            <person name="Brannstrom I.O."/>
            <person name="Guillou S."/>
            <person name="Cros-Aarteil S."/>
            <person name="Calhoun S."/>
            <person name="Haridas S."/>
            <person name="Kuo A."/>
            <person name="Mondo S."/>
            <person name="Pangilinan J."/>
            <person name="Riley R."/>
            <person name="LaButti K."/>
            <person name="Andreopoulos B."/>
            <person name="Lipzen A."/>
            <person name="Chen C."/>
            <person name="Yan M."/>
            <person name="Daum C."/>
            <person name="Ng V."/>
            <person name="Clum A."/>
            <person name="Steindorff A."/>
            <person name="Ohm R.A."/>
            <person name="Martin F."/>
            <person name="Silar P."/>
            <person name="Natvig D.O."/>
            <person name="Lalanne C."/>
            <person name="Gautier V."/>
            <person name="Ament-Velasquez S.L."/>
            <person name="Kruys A."/>
            <person name="Hutchinson M.I."/>
            <person name="Powell A.J."/>
            <person name="Barry K."/>
            <person name="Miller A.N."/>
            <person name="Grigoriev I.V."/>
            <person name="Debuchy R."/>
            <person name="Gladieux P."/>
            <person name="Hiltunen Thoren M."/>
            <person name="Johannesson H."/>
        </authorList>
    </citation>
    <scope>NUCLEOTIDE SEQUENCE [LARGE SCALE GENOMIC DNA]</scope>
    <source>
        <strain evidence="11">CBS 284.82</strain>
    </source>
</reference>
<dbReference type="GO" id="GO:0003723">
    <property type="term" value="F:RNA binding"/>
    <property type="evidence" value="ECO:0007669"/>
    <property type="project" value="TreeGrafter"/>
</dbReference>
<dbReference type="PANTHER" id="PTHR46543:SF1">
    <property type="entry name" value="ZINC FINGER CCHC DOMAIN-CONTAINING PROTEIN 7"/>
    <property type="match status" value="1"/>
</dbReference>
<feature type="compositionally biased region" description="Basic and acidic residues" evidence="8">
    <location>
        <begin position="29"/>
        <end position="49"/>
    </location>
</feature>
<dbReference type="InterPro" id="IPR001878">
    <property type="entry name" value="Znf_CCHC"/>
</dbReference>
<dbReference type="GO" id="GO:0071036">
    <property type="term" value="P:nuclear polyadenylation-dependent snoRNA catabolic process"/>
    <property type="evidence" value="ECO:0007669"/>
    <property type="project" value="TreeGrafter"/>
</dbReference>
<dbReference type="GO" id="GO:0071038">
    <property type="term" value="P:TRAMP-dependent tRNA surveillance pathway"/>
    <property type="evidence" value="ECO:0007669"/>
    <property type="project" value="TreeGrafter"/>
</dbReference>
<comment type="subcellular location">
    <subcellularLocation>
        <location evidence="1">Nucleus</location>
    </subcellularLocation>
</comment>
<dbReference type="Gene3D" id="4.10.60.10">
    <property type="entry name" value="Zinc finger, CCHC-type"/>
    <property type="match status" value="2"/>
</dbReference>
<keyword evidence="2" id="KW-0479">Metal-binding</keyword>
<evidence type="ECO:0000256" key="6">
    <source>
        <dbReference type="ARBA" id="ARBA00023242"/>
    </source>
</evidence>
<feature type="region of interest" description="Disordered" evidence="8">
    <location>
        <begin position="655"/>
        <end position="722"/>
    </location>
</feature>
<comment type="caution">
    <text evidence="10">The sequence shown here is derived from an EMBL/GenBank/DDBJ whole genome shotgun (WGS) entry which is preliminary data.</text>
</comment>
<feature type="compositionally biased region" description="Acidic residues" evidence="8">
    <location>
        <begin position="409"/>
        <end position="426"/>
    </location>
</feature>
<evidence type="ECO:0000256" key="7">
    <source>
        <dbReference type="PROSITE-ProRule" id="PRU00047"/>
    </source>
</evidence>
<name>A0AAN6PAN8_9PEZI</name>
<dbReference type="InterPro" id="IPR036875">
    <property type="entry name" value="Znf_CCHC_sf"/>
</dbReference>
<accession>A0AAN6PAN8</accession>
<dbReference type="GO" id="GO:0071039">
    <property type="term" value="P:nuclear polyadenylation-dependent CUT catabolic process"/>
    <property type="evidence" value="ECO:0007669"/>
    <property type="project" value="TreeGrafter"/>
</dbReference>
<keyword evidence="6" id="KW-0539">Nucleus</keyword>
<feature type="region of interest" description="Disordered" evidence="8">
    <location>
        <begin position="235"/>
        <end position="293"/>
    </location>
</feature>
<sequence>MQPPTPYLGATPANPGESPPQLMPGKKRPASESEFHGDGEGAGSRKEQAEDAAPPFPKRLRAVGSPNEAEIPDSESSGLEPSQADPTSVVQAPPRAHGGWNGGISSGLRTSFAGKDKLRKPLSQQTSESPVQPPAESIDIDSLAMPAGDANLSRSSRGKVWQAIFAKWCVQLMALNKDQRGLKDDPVLLREAWGLWIETRASLSPVQRASATKAAKETNLDAEKLQEMFSKALETELQGPWSNSPTEAGQSESMVSEQQSNGQPESSKSTPHGSQETDDWVLPPPPSSSDFGIKQKNERGWEERFMAWCRSLIPLNKRKIKVGTVRERNLLTESYLRWVGTIDGLSKAKAAAARRVAVRYAQDNSALLVATFAATPPGGGPQTADSGFPPKEHSPRSPVAAVSDGLNDGLDDEQDDGQDDGLDDTLDGGLNDGPGDGSVPLLDGGAAEYREKYFPGVGVSEPFCHMCASRGHDAVECPAMVCRFCRDPGHRSFSCPTRRRCTKCKQLGHLKKDCSEKLALPPEEVECAFCQSREHVDASCHELWRSFLFNPDTVRKVRALPVFCYCCGRQGHYGPACGLNPQKTKEEPWETWSQANCDRYQDPASSEMAIVFEASGGPVSASERPDLGKSIVPKRHIFFEEADDDDEADEFIRPPVQRNARVGHISFSGNNGGNRGGRRQYNDRNGRPGYTQPPLPPGPPPPMPQGYQENRNGGRRRGGGRF</sequence>
<feature type="region of interest" description="Disordered" evidence="8">
    <location>
        <begin position="1"/>
        <end position="142"/>
    </location>
</feature>
<evidence type="ECO:0000256" key="3">
    <source>
        <dbReference type="ARBA" id="ARBA00022737"/>
    </source>
</evidence>
<keyword evidence="11" id="KW-1185">Reference proteome</keyword>
<dbReference type="InterPro" id="IPR051644">
    <property type="entry name" value="TRAMP_AT-DNA-binding"/>
</dbReference>
<proteinExistence type="predicted"/>
<gene>
    <name evidence="10" type="ORF">C8A01DRAFT_19225</name>
</gene>
<evidence type="ECO:0000256" key="1">
    <source>
        <dbReference type="ARBA" id="ARBA00004123"/>
    </source>
</evidence>
<evidence type="ECO:0000256" key="4">
    <source>
        <dbReference type="ARBA" id="ARBA00022771"/>
    </source>
</evidence>
<evidence type="ECO:0000259" key="9">
    <source>
        <dbReference type="PROSITE" id="PS50158"/>
    </source>
</evidence>
<feature type="compositionally biased region" description="Polar residues" evidence="8">
    <location>
        <begin position="240"/>
        <end position="274"/>
    </location>
</feature>
<keyword evidence="3" id="KW-0677">Repeat</keyword>
<keyword evidence="4 7" id="KW-0863">Zinc-finger</keyword>
<feature type="compositionally biased region" description="Polar residues" evidence="8">
    <location>
        <begin position="74"/>
        <end position="90"/>
    </location>
</feature>
<protein>
    <recommendedName>
        <fullName evidence="9">CCHC-type domain-containing protein</fullName>
    </recommendedName>
</protein>
<dbReference type="Proteomes" id="UP001303115">
    <property type="component" value="Unassembled WGS sequence"/>
</dbReference>
<dbReference type="GO" id="GO:0071035">
    <property type="term" value="P:nuclear polyadenylation-dependent rRNA catabolic process"/>
    <property type="evidence" value="ECO:0007669"/>
    <property type="project" value="TreeGrafter"/>
</dbReference>
<dbReference type="PROSITE" id="PS50158">
    <property type="entry name" value="ZF_CCHC"/>
    <property type="match status" value="2"/>
</dbReference>
<dbReference type="AlphaFoldDB" id="A0AAN6PAN8"/>
<dbReference type="SUPFAM" id="SSF57756">
    <property type="entry name" value="Retrovirus zinc finger-like domains"/>
    <property type="match status" value="1"/>
</dbReference>
<evidence type="ECO:0000256" key="5">
    <source>
        <dbReference type="ARBA" id="ARBA00022833"/>
    </source>
</evidence>
<dbReference type="EMBL" id="MU854504">
    <property type="protein sequence ID" value="KAK4033905.1"/>
    <property type="molecule type" value="Genomic_DNA"/>
</dbReference>
<feature type="domain" description="CCHC-type" evidence="9">
    <location>
        <begin position="564"/>
        <end position="577"/>
    </location>
</feature>
<dbReference type="Pfam" id="PF00098">
    <property type="entry name" value="zf-CCHC"/>
    <property type="match status" value="1"/>
</dbReference>
<feature type="region of interest" description="Disordered" evidence="8">
    <location>
        <begin position="377"/>
        <end position="442"/>
    </location>
</feature>
<evidence type="ECO:0000256" key="2">
    <source>
        <dbReference type="ARBA" id="ARBA00022723"/>
    </source>
</evidence>
<keyword evidence="5" id="KW-0862">Zinc</keyword>
<evidence type="ECO:0000313" key="11">
    <source>
        <dbReference type="Proteomes" id="UP001303115"/>
    </source>
</evidence>
<dbReference type="GO" id="GO:0008270">
    <property type="term" value="F:zinc ion binding"/>
    <property type="evidence" value="ECO:0007669"/>
    <property type="project" value="UniProtKB-KW"/>
</dbReference>
<evidence type="ECO:0000256" key="8">
    <source>
        <dbReference type="SAM" id="MobiDB-lite"/>
    </source>
</evidence>
<dbReference type="GO" id="GO:0031499">
    <property type="term" value="C:TRAMP complex"/>
    <property type="evidence" value="ECO:0007669"/>
    <property type="project" value="TreeGrafter"/>
</dbReference>
<dbReference type="GO" id="GO:0071031">
    <property type="term" value="P:nuclear mRNA surveillance of mRNA 3'-end processing"/>
    <property type="evidence" value="ECO:0007669"/>
    <property type="project" value="TreeGrafter"/>
</dbReference>
<feature type="domain" description="CCHC-type" evidence="9">
    <location>
        <begin position="499"/>
        <end position="516"/>
    </location>
</feature>
<organism evidence="10 11">
    <name type="scientific">Parachaetomium inaequale</name>
    <dbReference type="NCBI Taxonomy" id="2588326"/>
    <lineage>
        <taxon>Eukaryota</taxon>
        <taxon>Fungi</taxon>
        <taxon>Dikarya</taxon>
        <taxon>Ascomycota</taxon>
        <taxon>Pezizomycotina</taxon>
        <taxon>Sordariomycetes</taxon>
        <taxon>Sordariomycetidae</taxon>
        <taxon>Sordariales</taxon>
        <taxon>Chaetomiaceae</taxon>
        <taxon>Parachaetomium</taxon>
    </lineage>
</organism>
<feature type="compositionally biased region" description="Basic residues" evidence="8">
    <location>
        <begin position="713"/>
        <end position="722"/>
    </location>
</feature>
<dbReference type="SMART" id="SM00343">
    <property type="entry name" value="ZnF_C2HC"/>
    <property type="match status" value="5"/>
</dbReference>